<evidence type="ECO:0000256" key="3">
    <source>
        <dbReference type="ARBA" id="ARBA00022989"/>
    </source>
</evidence>
<proteinExistence type="predicted"/>
<dbReference type="PANTHER" id="PTHR21706:SF15">
    <property type="entry name" value="TRANSMEMBRANE PROTEIN 65"/>
    <property type="match status" value="1"/>
</dbReference>
<dbReference type="SUPFAM" id="SSF47473">
    <property type="entry name" value="EF-hand"/>
    <property type="match status" value="1"/>
</dbReference>
<dbReference type="GO" id="GO:0016020">
    <property type="term" value="C:membrane"/>
    <property type="evidence" value="ECO:0007669"/>
    <property type="project" value="UniProtKB-SubCell"/>
</dbReference>
<dbReference type="CDD" id="cd00051">
    <property type="entry name" value="EFh"/>
    <property type="match status" value="1"/>
</dbReference>
<keyword evidence="4 5" id="KW-0472">Membrane</keyword>
<dbReference type="InterPro" id="IPR003018">
    <property type="entry name" value="GAF"/>
</dbReference>
<dbReference type="InterPro" id="IPR029016">
    <property type="entry name" value="GAF-like_dom_sf"/>
</dbReference>
<comment type="caution">
    <text evidence="7">The sequence shown here is derived from an EMBL/GenBank/DDBJ whole genome shotgun (WGS) entry which is preliminary data.</text>
</comment>
<dbReference type="Pfam" id="PF10507">
    <property type="entry name" value="TMEM65"/>
    <property type="match status" value="1"/>
</dbReference>
<evidence type="ECO:0000256" key="4">
    <source>
        <dbReference type="ARBA" id="ARBA00023136"/>
    </source>
</evidence>
<gene>
    <name evidence="7" type="ORF">Ctob_007899</name>
</gene>
<dbReference type="Gene3D" id="3.30.450.40">
    <property type="match status" value="1"/>
</dbReference>
<dbReference type="InterPro" id="IPR002048">
    <property type="entry name" value="EF_hand_dom"/>
</dbReference>
<accession>A0A0M0K0N0</accession>
<comment type="subcellular location">
    <subcellularLocation>
        <location evidence="1">Membrane</location>
        <topology evidence="1">Multi-pass membrane protein</topology>
    </subcellularLocation>
</comment>
<name>A0A0M0K0N0_9EUKA</name>
<dbReference type="Pfam" id="PF01590">
    <property type="entry name" value="GAF"/>
    <property type="match status" value="1"/>
</dbReference>
<dbReference type="PROSITE" id="PS50222">
    <property type="entry name" value="EF_HAND_2"/>
    <property type="match status" value="1"/>
</dbReference>
<dbReference type="GO" id="GO:0005509">
    <property type="term" value="F:calcium ion binding"/>
    <property type="evidence" value="ECO:0007669"/>
    <property type="project" value="InterPro"/>
</dbReference>
<dbReference type="PANTHER" id="PTHR21706">
    <property type="entry name" value="TRANSMEMBRANE PROTEIN 65"/>
    <property type="match status" value="1"/>
</dbReference>
<dbReference type="InterPro" id="IPR011992">
    <property type="entry name" value="EF-hand-dom_pair"/>
</dbReference>
<evidence type="ECO:0000313" key="7">
    <source>
        <dbReference type="EMBL" id="KOO32436.1"/>
    </source>
</evidence>
<evidence type="ECO:0000256" key="2">
    <source>
        <dbReference type="ARBA" id="ARBA00022692"/>
    </source>
</evidence>
<dbReference type="OrthoDB" id="430821at2759"/>
<dbReference type="SMART" id="SM00065">
    <property type="entry name" value="GAF"/>
    <property type="match status" value="1"/>
</dbReference>
<sequence>MGVPMVGFGFMDNLVMIQAGDMIDNTIGVTFGLATLTSAAYGQIVSDVSGTLSSGVVANLFERLGLPRAELTVIQSSLPSVRFSGMAGAVVGVAAGCLLGMTSLLFMDLEKSERVKRQRELRTLYSTLMEEGHEMIGAQHCALFLVDENASVNGEFYLTSMGWTGKEPTHDELKRTFERYDTDRSGRVDAMQLYHALRQLSWTAELSDVVQMIATVDKDGGSRPGGWSVDFDGFCVLMRSAILAKEVRLKVRKGGSRYHVLTTGQPLNVRDVQTDPRISDESRQRYALRGYDVKSLLLAPVWSSDGKVIGLIELVNKEIDDRDPPRAGAGGEQQQQQLLKRRNSEYGFGSDEEKLLKMLCAHCAIFLRHLDTRED</sequence>
<keyword evidence="2 5" id="KW-0812">Transmembrane</keyword>
<dbReference type="SUPFAM" id="SSF55781">
    <property type="entry name" value="GAF domain-like"/>
    <property type="match status" value="1"/>
</dbReference>
<feature type="transmembrane region" description="Helical" evidence="5">
    <location>
        <begin position="86"/>
        <end position="107"/>
    </location>
</feature>
<dbReference type="Proteomes" id="UP000037460">
    <property type="component" value="Unassembled WGS sequence"/>
</dbReference>
<evidence type="ECO:0000256" key="5">
    <source>
        <dbReference type="SAM" id="Phobius"/>
    </source>
</evidence>
<evidence type="ECO:0000256" key="1">
    <source>
        <dbReference type="ARBA" id="ARBA00004141"/>
    </source>
</evidence>
<organism evidence="7 8">
    <name type="scientific">Chrysochromulina tobinii</name>
    <dbReference type="NCBI Taxonomy" id="1460289"/>
    <lineage>
        <taxon>Eukaryota</taxon>
        <taxon>Haptista</taxon>
        <taxon>Haptophyta</taxon>
        <taxon>Prymnesiophyceae</taxon>
        <taxon>Prymnesiales</taxon>
        <taxon>Chrysochromulinaceae</taxon>
        <taxon>Chrysochromulina</taxon>
    </lineage>
</organism>
<dbReference type="Gene3D" id="1.10.238.10">
    <property type="entry name" value="EF-hand"/>
    <property type="match status" value="1"/>
</dbReference>
<dbReference type="AlphaFoldDB" id="A0A0M0K0N0"/>
<keyword evidence="3 5" id="KW-1133">Transmembrane helix</keyword>
<dbReference type="InterPro" id="IPR019537">
    <property type="entry name" value="TMEM65"/>
</dbReference>
<dbReference type="GO" id="GO:0005739">
    <property type="term" value="C:mitochondrion"/>
    <property type="evidence" value="ECO:0007669"/>
    <property type="project" value="TreeGrafter"/>
</dbReference>
<evidence type="ECO:0000313" key="8">
    <source>
        <dbReference type="Proteomes" id="UP000037460"/>
    </source>
</evidence>
<keyword evidence="8" id="KW-1185">Reference proteome</keyword>
<protein>
    <recommendedName>
        <fullName evidence="6">EF-hand domain-containing protein</fullName>
    </recommendedName>
</protein>
<feature type="domain" description="EF-hand" evidence="6">
    <location>
        <begin position="168"/>
        <end position="203"/>
    </location>
</feature>
<reference evidence="8" key="1">
    <citation type="journal article" date="2015" name="PLoS Genet.">
        <title>Genome Sequence and Transcriptome Analyses of Chrysochromulina tobin: Metabolic Tools for Enhanced Algal Fitness in the Prominent Order Prymnesiales (Haptophyceae).</title>
        <authorList>
            <person name="Hovde B.T."/>
            <person name="Deodato C.R."/>
            <person name="Hunsperger H.M."/>
            <person name="Ryken S.A."/>
            <person name="Yost W."/>
            <person name="Jha R.K."/>
            <person name="Patterson J."/>
            <person name="Monnat R.J. Jr."/>
            <person name="Barlow S.B."/>
            <person name="Starkenburg S.R."/>
            <person name="Cattolico R.A."/>
        </authorList>
    </citation>
    <scope>NUCLEOTIDE SEQUENCE</scope>
    <source>
        <strain evidence="8">CCMP291</strain>
    </source>
</reference>
<dbReference type="EMBL" id="JWZX01001775">
    <property type="protein sequence ID" value="KOO32436.1"/>
    <property type="molecule type" value="Genomic_DNA"/>
</dbReference>
<evidence type="ECO:0000259" key="6">
    <source>
        <dbReference type="PROSITE" id="PS50222"/>
    </source>
</evidence>